<reference evidence="5 6" key="1">
    <citation type="journal article" date="2016" name="Mol. Biol. Evol.">
        <title>Comparative Genomics of Early-Diverging Mushroom-Forming Fungi Provides Insights into the Origins of Lignocellulose Decay Capabilities.</title>
        <authorList>
            <person name="Nagy L.G."/>
            <person name="Riley R."/>
            <person name="Tritt A."/>
            <person name="Adam C."/>
            <person name="Daum C."/>
            <person name="Floudas D."/>
            <person name="Sun H."/>
            <person name="Yadav J.S."/>
            <person name="Pangilinan J."/>
            <person name="Larsson K.H."/>
            <person name="Matsuura K."/>
            <person name="Barry K."/>
            <person name="Labutti K."/>
            <person name="Kuo R."/>
            <person name="Ohm R.A."/>
            <person name="Bhattacharya S.S."/>
            <person name="Shirouzu T."/>
            <person name="Yoshinaga Y."/>
            <person name="Martin F.M."/>
            <person name="Grigoriev I.V."/>
            <person name="Hibbett D.S."/>
        </authorList>
    </citation>
    <scope>NUCLEOTIDE SEQUENCE [LARGE SCALE GENOMIC DNA]</scope>
    <source>
        <strain evidence="5 6">HHB9708</strain>
    </source>
</reference>
<sequence>MTTNGHSHTNGTGVVRPLTPGIYAPIPTFFLPDSEDLDIPSFEAHVTRVGLAGVGILVCGSMGEAPHLSHEERVILIKAARRALDKAGLHHAPIVAGTGTHSLRETLHLTRAAAQAGADYSIVICSGYFAGAIANDKQALKAFWSEVAAKSPIPVIIYNYPAACGGIDLDSDTIEELAQENPNLCGVKLTCGNVGKLTRIAATVSVPSFDKSYPRQNSNAPFLVLGGYTDFIVPSAFARAHGAITGLANVAPHACARLHELSQAAVSDLTLLPAAQALQDVIARADRTMALASISGTKATLERLYGYGGLPRKPLPPFPKEKADILWAHPNVVELVRVERELSGKIASK</sequence>
<dbReference type="CDD" id="cd00408">
    <property type="entry name" value="DHDPS-like"/>
    <property type="match status" value="1"/>
</dbReference>
<name>A0A164S093_9AGAM</name>
<dbReference type="InterPro" id="IPR013785">
    <property type="entry name" value="Aldolase_TIM"/>
</dbReference>
<dbReference type="GO" id="GO:0008840">
    <property type="term" value="F:4-hydroxy-tetrahydrodipicolinate synthase activity"/>
    <property type="evidence" value="ECO:0007669"/>
    <property type="project" value="TreeGrafter"/>
</dbReference>
<organism evidence="5 6">
    <name type="scientific">Sistotremastrum niveocremeum HHB9708</name>
    <dbReference type="NCBI Taxonomy" id="1314777"/>
    <lineage>
        <taxon>Eukaryota</taxon>
        <taxon>Fungi</taxon>
        <taxon>Dikarya</taxon>
        <taxon>Basidiomycota</taxon>
        <taxon>Agaricomycotina</taxon>
        <taxon>Agaricomycetes</taxon>
        <taxon>Sistotremastrales</taxon>
        <taxon>Sistotremastraceae</taxon>
        <taxon>Sertulicium</taxon>
        <taxon>Sertulicium niveocremeum</taxon>
    </lineage>
</organism>
<feature type="binding site" evidence="4">
    <location>
        <position position="244"/>
    </location>
    <ligand>
        <name>pyruvate</name>
        <dbReference type="ChEBI" id="CHEBI:15361"/>
    </ligand>
</feature>
<dbReference type="InterPro" id="IPR002220">
    <property type="entry name" value="DapA-like"/>
</dbReference>
<dbReference type="Pfam" id="PF00701">
    <property type="entry name" value="DHDPS"/>
    <property type="match status" value="1"/>
</dbReference>
<keyword evidence="6" id="KW-1185">Reference proteome</keyword>
<evidence type="ECO:0000256" key="3">
    <source>
        <dbReference type="PIRSR" id="PIRSR001365-1"/>
    </source>
</evidence>
<dbReference type="AlphaFoldDB" id="A0A164S093"/>
<evidence type="ECO:0000313" key="6">
    <source>
        <dbReference type="Proteomes" id="UP000076722"/>
    </source>
</evidence>
<dbReference type="SUPFAM" id="SSF51569">
    <property type="entry name" value="Aldolase"/>
    <property type="match status" value="1"/>
</dbReference>
<dbReference type="STRING" id="1314777.A0A164S093"/>
<comment type="similarity">
    <text evidence="2">Belongs to the DapA family.</text>
</comment>
<dbReference type="PANTHER" id="PTHR12128">
    <property type="entry name" value="DIHYDRODIPICOLINATE SYNTHASE"/>
    <property type="match status" value="1"/>
</dbReference>
<evidence type="ECO:0000256" key="1">
    <source>
        <dbReference type="ARBA" id="ARBA00023239"/>
    </source>
</evidence>
<dbReference type="Gene3D" id="3.20.20.70">
    <property type="entry name" value="Aldolase class I"/>
    <property type="match status" value="1"/>
</dbReference>
<feature type="active site" description="Proton donor/acceptor" evidence="3">
    <location>
        <position position="158"/>
    </location>
</feature>
<dbReference type="PIRSF" id="PIRSF001365">
    <property type="entry name" value="DHDPS"/>
    <property type="match status" value="1"/>
</dbReference>
<evidence type="ECO:0000256" key="4">
    <source>
        <dbReference type="PIRSR" id="PIRSR001365-2"/>
    </source>
</evidence>
<keyword evidence="1 2" id="KW-0456">Lyase</keyword>
<dbReference type="OrthoDB" id="191315at2759"/>
<dbReference type="EMBL" id="KV419417">
    <property type="protein sequence ID" value="KZS91042.1"/>
    <property type="molecule type" value="Genomic_DNA"/>
</dbReference>
<accession>A0A164S093</accession>
<dbReference type="PRINTS" id="PR00146">
    <property type="entry name" value="DHPICSNTHASE"/>
</dbReference>
<proteinExistence type="inferred from homology"/>
<feature type="active site" description="Schiff-base intermediate with substrate" evidence="3">
    <location>
        <position position="188"/>
    </location>
</feature>
<evidence type="ECO:0000313" key="5">
    <source>
        <dbReference type="EMBL" id="KZS91042.1"/>
    </source>
</evidence>
<dbReference type="Proteomes" id="UP000076722">
    <property type="component" value="Unassembled WGS sequence"/>
</dbReference>
<evidence type="ECO:0000256" key="2">
    <source>
        <dbReference type="PIRNR" id="PIRNR001365"/>
    </source>
</evidence>
<gene>
    <name evidence="5" type="ORF">SISNIDRAFT_430202</name>
</gene>
<dbReference type="PANTHER" id="PTHR12128:SF66">
    <property type="entry name" value="4-HYDROXY-2-OXOGLUTARATE ALDOLASE, MITOCHONDRIAL"/>
    <property type="match status" value="1"/>
</dbReference>
<dbReference type="SMART" id="SM01130">
    <property type="entry name" value="DHDPS"/>
    <property type="match status" value="1"/>
</dbReference>
<protein>
    <submittedName>
        <fullName evidence="5">Dihydrodipicolinate synthetase</fullName>
    </submittedName>
</protein>